<organism evidence="1 2">
    <name type="scientific">Solihabitans fulvus</name>
    <dbReference type="NCBI Taxonomy" id="1892852"/>
    <lineage>
        <taxon>Bacteria</taxon>
        <taxon>Bacillati</taxon>
        <taxon>Actinomycetota</taxon>
        <taxon>Actinomycetes</taxon>
        <taxon>Pseudonocardiales</taxon>
        <taxon>Pseudonocardiaceae</taxon>
        <taxon>Solihabitans</taxon>
    </lineage>
</organism>
<keyword evidence="2" id="KW-1185">Reference proteome</keyword>
<dbReference type="SUPFAM" id="SSF141571">
    <property type="entry name" value="Pentapeptide repeat-like"/>
    <property type="match status" value="1"/>
</dbReference>
<sequence length="219" mass="23183">MQFRELGNGRTVRRPSIDPDELVAEAADFAGEFDVDLARVTGDSAGAAGRGSVTDSMLEQVDLADARLGPLTVSDAVLTAVDLSNAAVTRLTARTVELVRCRAIGLRASFELAADLYAEDCQFDYATIDFDRVRGTVAFVGCSFKDATISGDLSSVLFDGCDLTGAQFEATRAKDCDLRTSRLADARGLARLHGALITTEQAVSIAVQLAAEVGLSVRD</sequence>
<protein>
    <submittedName>
        <fullName evidence="1">Pentapeptide repeat-containing protein</fullName>
    </submittedName>
</protein>
<comment type="caution">
    <text evidence="1">The sequence shown here is derived from an EMBL/GenBank/DDBJ whole genome shotgun (WGS) entry which is preliminary data.</text>
</comment>
<gene>
    <name evidence="1" type="ORF">F0L68_38245</name>
</gene>
<dbReference type="InterPro" id="IPR001646">
    <property type="entry name" value="5peptide_repeat"/>
</dbReference>
<reference evidence="1 2" key="2">
    <citation type="submission" date="2019-09" db="EMBL/GenBank/DDBJ databases">
        <authorList>
            <person name="Jin C."/>
        </authorList>
    </citation>
    <scope>NUCLEOTIDE SEQUENCE [LARGE SCALE GENOMIC DNA]</scope>
    <source>
        <strain evidence="1 2">AN110305</strain>
    </source>
</reference>
<dbReference type="Proteomes" id="UP000323454">
    <property type="component" value="Unassembled WGS sequence"/>
</dbReference>
<proteinExistence type="predicted"/>
<dbReference type="RefSeq" id="WP_149854815.1">
    <property type="nucleotide sequence ID" value="NZ_VUOB01000086.1"/>
</dbReference>
<accession>A0A5B2WJK4</accession>
<evidence type="ECO:0000313" key="1">
    <source>
        <dbReference type="EMBL" id="KAA2250940.1"/>
    </source>
</evidence>
<dbReference type="Gene3D" id="2.160.20.80">
    <property type="entry name" value="E3 ubiquitin-protein ligase SopA"/>
    <property type="match status" value="1"/>
</dbReference>
<dbReference type="Pfam" id="PF00805">
    <property type="entry name" value="Pentapeptide"/>
    <property type="match status" value="1"/>
</dbReference>
<name>A0A5B2WJK4_9PSEU</name>
<dbReference type="AlphaFoldDB" id="A0A5B2WJK4"/>
<reference evidence="1 2" key="1">
    <citation type="submission" date="2019-09" db="EMBL/GenBank/DDBJ databases">
        <title>Goodfellowia gen. nov., a new genus of the Pseudonocardineae related to Actinoalloteichus, containing Goodfellowia coeruleoviolacea gen. nov., comb. nov. gen. nov., comb. nov.</title>
        <authorList>
            <person name="Labeda D."/>
        </authorList>
    </citation>
    <scope>NUCLEOTIDE SEQUENCE [LARGE SCALE GENOMIC DNA]</scope>
    <source>
        <strain evidence="1 2">AN110305</strain>
    </source>
</reference>
<dbReference type="EMBL" id="VUOB01000086">
    <property type="protein sequence ID" value="KAA2250940.1"/>
    <property type="molecule type" value="Genomic_DNA"/>
</dbReference>
<dbReference type="OrthoDB" id="5178273at2"/>
<evidence type="ECO:0000313" key="2">
    <source>
        <dbReference type="Proteomes" id="UP000323454"/>
    </source>
</evidence>